<dbReference type="EMBL" id="POTW01000067">
    <property type="protein sequence ID" value="PZF81060.1"/>
    <property type="molecule type" value="Genomic_DNA"/>
</dbReference>
<gene>
    <name evidence="1" type="ORF">C1I92_22815</name>
</gene>
<proteinExistence type="predicted"/>
<keyword evidence="2" id="KW-1185">Reference proteome</keyword>
<evidence type="ECO:0000313" key="1">
    <source>
        <dbReference type="EMBL" id="PZF81060.1"/>
    </source>
</evidence>
<dbReference type="AlphaFoldDB" id="A0A2W2B7J8"/>
<comment type="caution">
    <text evidence="1">The sequence shown here is derived from an EMBL/GenBank/DDBJ whole genome shotgun (WGS) entry which is preliminary data.</text>
</comment>
<name>A0A2W2B7J8_9ACTN</name>
<sequence>MDGSWARIHEWVAADAQVSIEVLEVVYADGRRRLCDPGFVVGPAANNLAQHGDLLAYASALRAAADVLERIHRDGDVA</sequence>
<evidence type="ECO:0000313" key="2">
    <source>
        <dbReference type="Proteomes" id="UP000248764"/>
    </source>
</evidence>
<protein>
    <submittedName>
        <fullName evidence="1">Uncharacterized protein</fullName>
    </submittedName>
</protein>
<reference evidence="1 2" key="1">
    <citation type="submission" date="2018-01" db="EMBL/GenBank/DDBJ databases">
        <title>Draft genome sequence of Jiangella sp. GTF31.</title>
        <authorList>
            <person name="Sahin N."/>
            <person name="Ay H."/>
            <person name="Saygin H."/>
        </authorList>
    </citation>
    <scope>NUCLEOTIDE SEQUENCE [LARGE SCALE GENOMIC DNA]</scope>
    <source>
        <strain evidence="1 2">GTF31</strain>
    </source>
</reference>
<dbReference type="Proteomes" id="UP000248764">
    <property type="component" value="Unassembled WGS sequence"/>
</dbReference>
<accession>A0A2W2B7J8</accession>
<organism evidence="1 2">
    <name type="scientific">Jiangella anatolica</name>
    <dbReference type="NCBI Taxonomy" id="2670374"/>
    <lineage>
        <taxon>Bacteria</taxon>
        <taxon>Bacillati</taxon>
        <taxon>Actinomycetota</taxon>
        <taxon>Actinomycetes</taxon>
        <taxon>Jiangellales</taxon>
        <taxon>Jiangellaceae</taxon>
        <taxon>Jiangella</taxon>
    </lineage>
</organism>